<dbReference type="SUPFAM" id="SSF49265">
    <property type="entry name" value="Fibronectin type III"/>
    <property type="match status" value="2"/>
</dbReference>
<dbReference type="Proteomes" id="UP000626148">
    <property type="component" value="Unassembled WGS sequence"/>
</dbReference>
<dbReference type="SMART" id="SM00060">
    <property type="entry name" value="FN3"/>
    <property type="match status" value="2"/>
</dbReference>
<reference evidence="5" key="2">
    <citation type="submission" date="2020-09" db="EMBL/GenBank/DDBJ databases">
        <authorList>
            <person name="Sun Q."/>
            <person name="Kim S."/>
        </authorList>
    </citation>
    <scope>NUCLEOTIDE SEQUENCE</scope>
    <source>
        <strain evidence="5">KCTC 22169</strain>
    </source>
</reference>
<feature type="chain" id="PRO_5036803703" description="Peptidase M12B domain-containing protein" evidence="2">
    <location>
        <begin position="22"/>
        <end position="759"/>
    </location>
</feature>
<dbReference type="EMBL" id="BMXR01000015">
    <property type="protein sequence ID" value="GGX72142.1"/>
    <property type="molecule type" value="Genomic_DNA"/>
</dbReference>
<feature type="domain" description="Peptidase M12B" evidence="3">
    <location>
        <begin position="157"/>
        <end position="338"/>
    </location>
</feature>
<evidence type="ECO:0000256" key="2">
    <source>
        <dbReference type="SAM" id="SignalP"/>
    </source>
</evidence>
<dbReference type="PROSITE" id="PS50853">
    <property type="entry name" value="FN3"/>
    <property type="match status" value="1"/>
</dbReference>
<dbReference type="InterPro" id="IPR013783">
    <property type="entry name" value="Ig-like_fold"/>
</dbReference>
<dbReference type="CDD" id="cd00063">
    <property type="entry name" value="FN3"/>
    <property type="match status" value="2"/>
</dbReference>
<evidence type="ECO:0000259" key="3">
    <source>
        <dbReference type="PROSITE" id="PS50215"/>
    </source>
</evidence>
<accession>A0A918KQG7</accession>
<dbReference type="PROSITE" id="PS50215">
    <property type="entry name" value="ADAM_MEPRO"/>
    <property type="match status" value="1"/>
</dbReference>
<sequence length="759" mass="82585">MRYCFALIVLLATSLSSLVSASPLLTREIVIDGFPYHALLTARTSLPSALGQHQALVSGQHYDGYLLESPDSWVRLSNIDGNWTGLVFLNGQVQVVGEPGQRLQSRSVHEALGDTPASCGVEGHEHLQASRSALALPRASSLDYDTLCERQVDGQCMLSELELVFDSAFQQRYPDTHSDQALSILNMVEGYYKNALDIGFDALTIEFPNTELFSTTTDSDGFLNAIQTNRSDLDFLKNDQSLLHVVTGRDFDGSTVGIAFVGVLCSRAYGVGTTQIVGNDMPLTALTVTHELGHNFGANHDNSSCGNGFVMSSYLDDAAYNQGFSSCSQTEMRTEINSLSSPQACFNFPADATIEAEATNPTTVIAKVPFNLHYRIDLEHAYLTADSLTVTGGIDPDDGRLDRVLLSDQACTLSEDLTGYTCTLADPVSPLTLNLEATATADPARLTHEVSIQQSTGDLRETRTDNNRITTEVTVDTLSQPVDLAAAVTGADIVLNWTDPARAETGYAVRRRLDGSTGWTVLTDALPADSQTFTDTTVAFDTRYQYQVQALPADADQGSNQVTLENETPPQSRTDFVADATEDSIHLSWTDIDAFETGLRLERLREGMDIWQTLADALPADTTTYQDTTPVLEERYRYRLTAYNDTHDSAAAVSDWLGLTSNTEGSDTGSGDSGDAGDSSSSQPGNTDDGDRLGSDDKAGPGSLIWILASLLLWVARQRTDQVHERHRGRFCPPCRRTRRREKRLISGKQAAECLSNLT</sequence>
<dbReference type="InterPro" id="IPR036116">
    <property type="entry name" value="FN3_sf"/>
</dbReference>
<name>A0A918KQG7_9GAMM</name>
<dbReference type="PANTHER" id="PTHR11905">
    <property type="entry name" value="ADAM A DISINTEGRIN AND METALLOPROTEASE DOMAIN"/>
    <property type="match status" value="1"/>
</dbReference>
<dbReference type="InterPro" id="IPR001590">
    <property type="entry name" value="Peptidase_M12B"/>
</dbReference>
<dbReference type="Gene3D" id="3.40.390.10">
    <property type="entry name" value="Collagenase (Catalytic Domain)"/>
    <property type="match status" value="1"/>
</dbReference>
<dbReference type="InterPro" id="IPR024079">
    <property type="entry name" value="MetalloPept_cat_dom_sf"/>
</dbReference>
<feature type="domain" description="Fibronectin type-III" evidence="4">
    <location>
        <begin position="569"/>
        <end position="666"/>
    </location>
</feature>
<dbReference type="RefSeq" id="WP_189612942.1">
    <property type="nucleotide sequence ID" value="NZ_BMXR01000015.1"/>
</dbReference>
<dbReference type="PANTHER" id="PTHR11905:SF159">
    <property type="entry name" value="ADAM METALLOPROTEASE"/>
    <property type="match status" value="1"/>
</dbReference>
<protein>
    <recommendedName>
        <fullName evidence="7">Peptidase M12B domain-containing protein</fullName>
    </recommendedName>
</protein>
<dbReference type="AlphaFoldDB" id="A0A918KQG7"/>
<dbReference type="SUPFAM" id="SSF55486">
    <property type="entry name" value="Metalloproteases ('zincins'), catalytic domain"/>
    <property type="match status" value="1"/>
</dbReference>
<feature type="signal peptide" evidence="2">
    <location>
        <begin position="1"/>
        <end position="21"/>
    </location>
</feature>
<evidence type="ECO:0000256" key="1">
    <source>
        <dbReference type="SAM" id="MobiDB-lite"/>
    </source>
</evidence>
<gene>
    <name evidence="5" type="ORF">GCM10007392_44450</name>
</gene>
<organism evidence="5 6">
    <name type="scientific">Saccharospirillum salsuginis</name>
    <dbReference type="NCBI Taxonomy" id="418750"/>
    <lineage>
        <taxon>Bacteria</taxon>
        <taxon>Pseudomonadati</taxon>
        <taxon>Pseudomonadota</taxon>
        <taxon>Gammaproteobacteria</taxon>
        <taxon>Oceanospirillales</taxon>
        <taxon>Saccharospirillaceae</taxon>
        <taxon>Saccharospirillum</taxon>
    </lineage>
</organism>
<evidence type="ECO:0000259" key="4">
    <source>
        <dbReference type="PROSITE" id="PS50853"/>
    </source>
</evidence>
<dbReference type="InterPro" id="IPR003961">
    <property type="entry name" value="FN3_dom"/>
</dbReference>
<dbReference type="GO" id="GO:0006509">
    <property type="term" value="P:membrane protein ectodomain proteolysis"/>
    <property type="evidence" value="ECO:0007669"/>
    <property type="project" value="TreeGrafter"/>
</dbReference>
<evidence type="ECO:0000313" key="6">
    <source>
        <dbReference type="Proteomes" id="UP000626148"/>
    </source>
</evidence>
<feature type="region of interest" description="Disordered" evidence="1">
    <location>
        <begin position="662"/>
        <end position="696"/>
    </location>
</feature>
<keyword evidence="2" id="KW-0732">Signal</keyword>
<keyword evidence="6" id="KW-1185">Reference proteome</keyword>
<dbReference type="Pfam" id="PF01421">
    <property type="entry name" value="Reprolysin"/>
    <property type="match status" value="1"/>
</dbReference>
<reference evidence="5" key="1">
    <citation type="journal article" date="2014" name="Int. J. Syst. Evol. Microbiol.">
        <title>Complete genome sequence of Corynebacterium casei LMG S-19264T (=DSM 44701T), isolated from a smear-ripened cheese.</title>
        <authorList>
            <consortium name="US DOE Joint Genome Institute (JGI-PGF)"/>
            <person name="Walter F."/>
            <person name="Albersmeier A."/>
            <person name="Kalinowski J."/>
            <person name="Ruckert C."/>
        </authorList>
    </citation>
    <scope>NUCLEOTIDE SEQUENCE</scope>
    <source>
        <strain evidence="5">KCTC 22169</strain>
    </source>
</reference>
<evidence type="ECO:0000313" key="5">
    <source>
        <dbReference type="EMBL" id="GGX72142.1"/>
    </source>
</evidence>
<evidence type="ECO:0008006" key="7">
    <source>
        <dbReference type="Google" id="ProtNLM"/>
    </source>
</evidence>
<dbReference type="Gene3D" id="2.60.40.10">
    <property type="entry name" value="Immunoglobulins"/>
    <property type="match status" value="2"/>
</dbReference>
<dbReference type="GO" id="GO:0004222">
    <property type="term" value="F:metalloendopeptidase activity"/>
    <property type="evidence" value="ECO:0007669"/>
    <property type="project" value="InterPro"/>
</dbReference>
<proteinExistence type="predicted"/>
<comment type="caution">
    <text evidence="5">The sequence shown here is derived from an EMBL/GenBank/DDBJ whole genome shotgun (WGS) entry which is preliminary data.</text>
</comment>